<evidence type="ECO:0000313" key="2">
    <source>
        <dbReference type="Proteomes" id="UP000223968"/>
    </source>
</evidence>
<accession>A0A2B7XTQ4</accession>
<name>A0A2B7XTQ4_9EURO</name>
<organism evidence="1 2">
    <name type="scientific">Helicocarpus griseus UAMH5409</name>
    <dbReference type="NCBI Taxonomy" id="1447875"/>
    <lineage>
        <taxon>Eukaryota</taxon>
        <taxon>Fungi</taxon>
        <taxon>Dikarya</taxon>
        <taxon>Ascomycota</taxon>
        <taxon>Pezizomycotina</taxon>
        <taxon>Eurotiomycetes</taxon>
        <taxon>Eurotiomycetidae</taxon>
        <taxon>Onygenales</taxon>
        <taxon>Ajellomycetaceae</taxon>
        <taxon>Helicocarpus</taxon>
    </lineage>
</organism>
<dbReference type="EMBL" id="PDNB01000062">
    <property type="protein sequence ID" value="PGH12153.1"/>
    <property type="molecule type" value="Genomic_DNA"/>
</dbReference>
<keyword evidence="2" id="KW-1185">Reference proteome</keyword>
<evidence type="ECO:0000313" key="1">
    <source>
        <dbReference type="EMBL" id="PGH12153.1"/>
    </source>
</evidence>
<dbReference type="Proteomes" id="UP000223968">
    <property type="component" value="Unassembled WGS sequence"/>
</dbReference>
<sequence length="264" mass="30529">MAQFSGDSSMPFFWQSPQSFGLPAEDESMQLYPANAMTSTGYLEPLYETYDGSGSPIYQSMSNLSPPFHVDLQPPRFNVTWRWWEDEANVILRAFTAETMQQLVQFRLYPDDNLPRSILRCRNESSVINFLNKLLPAGDTTVVDQLTHYERVEKLLSLCSSSQFATRPWNWLPAIASNDFDYQSIARTMDEESYLQFRTVSFEDWVHYSLGYATQSVEWFLLQHSKLSDYLMNHFDAFPNQAHEYIHVEKVGAQLALLSEPIAK</sequence>
<gene>
    <name evidence="1" type="ORF">AJ79_04447</name>
</gene>
<proteinExistence type="predicted"/>
<comment type="caution">
    <text evidence="1">The sequence shown here is derived from an EMBL/GenBank/DDBJ whole genome shotgun (WGS) entry which is preliminary data.</text>
</comment>
<dbReference type="AlphaFoldDB" id="A0A2B7XTQ4"/>
<dbReference type="STRING" id="1447875.A0A2B7XTQ4"/>
<reference evidence="1 2" key="1">
    <citation type="submission" date="2017-10" db="EMBL/GenBank/DDBJ databases">
        <title>Comparative genomics in systemic dimorphic fungi from Ajellomycetaceae.</title>
        <authorList>
            <person name="Munoz J.F."/>
            <person name="Mcewen J.G."/>
            <person name="Clay O.K."/>
            <person name="Cuomo C.A."/>
        </authorList>
    </citation>
    <scope>NUCLEOTIDE SEQUENCE [LARGE SCALE GENOMIC DNA]</scope>
    <source>
        <strain evidence="1 2">UAMH5409</strain>
    </source>
</reference>
<protein>
    <submittedName>
        <fullName evidence="1">Uncharacterized protein</fullName>
    </submittedName>
</protein>
<dbReference type="OrthoDB" id="4312812at2759"/>